<name>A0A7K0DZ19_9NOCA</name>
<evidence type="ECO:0000313" key="4">
    <source>
        <dbReference type="EMBL" id="MQY31056.1"/>
    </source>
</evidence>
<comment type="caution">
    <text evidence="4">The sequence shown here is derived from an EMBL/GenBank/DDBJ whole genome shotgun (WGS) entry which is preliminary data.</text>
</comment>
<organism evidence="4 5">
    <name type="scientific">Nocardia aurantia</name>
    <dbReference type="NCBI Taxonomy" id="2585199"/>
    <lineage>
        <taxon>Bacteria</taxon>
        <taxon>Bacillati</taxon>
        <taxon>Actinomycetota</taxon>
        <taxon>Actinomycetes</taxon>
        <taxon>Mycobacteriales</taxon>
        <taxon>Nocardiaceae</taxon>
        <taxon>Nocardia</taxon>
    </lineage>
</organism>
<dbReference type="PANTHER" id="PTHR43081:SF19">
    <property type="entry name" value="PH-SENSITIVE ADENYLATE CYCLASE RV1264"/>
    <property type="match status" value="1"/>
</dbReference>
<evidence type="ECO:0000313" key="5">
    <source>
        <dbReference type="Proteomes" id="UP000431401"/>
    </source>
</evidence>
<dbReference type="PROSITE" id="PS50125">
    <property type="entry name" value="GUANYLATE_CYCLASE_2"/>
    <property type="match status" value="1"/>
</dbReference>
<feature type="region of interest" description="Disordered" evidence="2">
    <location>
        <begin position="1"/>
        <end position="87"/>
    </location>
</feature>
<dbReference type="InterPro" id="IPR029787">
    <property type="entry name" value="Nucleotide_cyclase"/>
</dbReference>
<dbReference type="AlphaFoldDB" id="A0A7K0DZ19"/>
<dbReference type="InterPro" id="IPR001054">
    <property type="entry name" value="A/G_cyclase"/>
</dbReference>
<gene>
    <name evidence="4" type="ORF">NRB56_66620</name>
</gene>
<dbReference type="CDD" id="cd07302">
    <property type="entry name" value="CHD"/>
    <property type="match status" value="1"/>
</dbReference>
<feature type="region of interest" description="Disordered" evidence="2">
    <location>
        <begin position="124"/>
        <end position="144"/>
    </location>
</feature>
<dbReference type="Pfam" id="PF00211">
    <property type="entry name" value="Guanylate_cyc"/>
    <property type="match status" value="1"/>
</dbReference>
<evidence type="ECO:0000256" key="1">
    <source>
        <dbReference type="ARBA" id="ARBA00005381"/>
    </source>
</evidence>
<dbReference type="Proteomes" id="UP000431401">
    <property type="component" value="Unassembled WGS sequence"/>
</dbReference>
<protein>
    <recommendedName>
        <fullName evidence="3">Guanylate cyclase domain-containing protein</fullName>
    </recommendedName>
</protein>
<dbReference type="GO" id="GO:0006171">
    <property type="term" value="P:cAMP biosynthetic process"/>
    <property type="evidence" value="ECO:0007669"/>
    <property type="project" value="TreeGrafter"/>
</dbReference>
<dbReference type="EMBL" id="WEGI01000016">
    <property type="protein sequence ID" value="MQY31056.1"/>
    <property type="molecule type" value="Genomic_DNA"/>
</dbReference>
<dbReference type="Gene3D" id="3.30.70.1230">
    <property type="entry name" value="Nucleotide cyclase"/>
    <property type="match status" value="1"/>
</dbReference>
<dbReference type="PANTHER" id="PTHR43081">
    <property type="entry name" value="ADENYLATE CYCLASE, TERMINAL-DIFFERENTIATION SPECIFIC-RELATED"/>
    <property type="match status" value="1"/>
</dbReference>
<sequence length="362" mass="37925">MTTIDRATPPSLLGYPRGVSETPADAPEPSDVVIPLTPADPEAEAALPENLSPPEASGTTTVAPEPNSADPESATAAPETAGRPKRPVRLGAGQLSALMSAATQLSAANQRPGVIGAIRKARESLPGDPAFGDPLSVSGPGGPRAVARAADRLTGDTPSAAREIGLGALQVWQAMLERTGRGRGTRPITVLFTDLVAFSRWSLTAGDETTLILLREVAKAIEPPIVERGGQVVKRMGDGVMAVFASPDRAVDAVVTARRNLARVRVQGYRPQMRAGLHTGTPREIGGDWLGVDVTVAARVMEAGGNGNTMLSSATLEALQPETLERLGLAVKPYRRSIFAAPLSGVPEDLRIYRLDGTHEDR</sequence>
<dbReference type="GO" id="GO:0004016">
    <property type="term" value="F:adenylate cyclase activity"/>
    <property type="evidence" value="ECO:0007669"/>
    <property type="project" value="UniProtKB-ARBA"/>
</dbReference>
<dbReference type="GO" id="GO:0035556">
    <property type="term" value="P:intracellular signal transduction"/>
    <property type="evidence" value="ECO:0007669"/>
    <property type="project" value="InterPro"/>
</dbReference>
<accession>A0A7K0DZ19</accession>
<dbReference type="SUPFAM" id="SSF55073">
    <property type="entry name" value="Nucleotide cyclase"/>
    <property type="match status" value="1"/>
</dbReference>
<feature type="compositionally biased region" description="Low complexity" evidence="2">
    <location>
        <begin position="35"/>
        <end position="56"/>
    </location>
</feature>
<proteinExistence type="inferred from homology"/>
<comment type="similarity">
    <text evidence="1">Belongs to the adenylyl cyclase class-3 family.</text>
</comment>
<feature type="domain" description="Guanylate cyclase" evidence="3">
    <location>
        <begin position="189"/>
        <end position="301"/>
    </location>
</feature>
<evidence type="ECO:0000256" key="2">
    <source>
        <dbReference type="SAM" id="MobiDB-lite"/>
    </source>
</evidence>
<dbReference type="SMART" id="SM00044">
    <property type="entry name" value="CYCc"/>
    <property type="match status" value="1"/>
</dbReference>
<dbReference type="InterPro" id="IPR050697">
    <property type="entry name" value="Adenylyl/Guanylyl_Cyclase_3/4"/>
</dbReference>
<keyword evidence="5" id="KW-1185">Reference proteome</keyword>
<evidence type="ECO:0000259" key="3">
    <source>
        <dbReference type="PROSITE" id="PS50125"/>
    </source>
</evidence>
<reference evidence="4 5" key="1">
    <citation type="submission" date="2019-10" db="EMBL/GenBank/DDBJ databases">
        <title>Nocardia macrotermitis sp. nov. and Nocardia aurantia sp. nov., isolated from the gut of fungus growing-termite Macrotermes natalensis.</title>
        <authorList>
            <person name="Benndorf R."/>
            <person name="Schwitalla J."/>
            <person name="Martin K."/>
            <person name="De Beer W."/>
            <person name="Kaster A.-K."/>
            <person name="Vollmers J."/>
            <person name="Poulsen M."/>
            <person name="Beemelmanns C."/>
        </authorList>
    </citation>
    <scope>NUCLEOTIDE SEQUENCE [LARGE SCALE GENOMIC DNA]</scope>
    <source>
        <strain evidence="4 5">RB56</strain>
    </source>
</reference>